<evidence type="ECO:0000313" key="11">
    <source>
        <dbReference type="Proteomes" id="UP001530293"/>
    </source>
</evidence>
<keyword evidence="8" id="KW-0472">Membrane</keyword>
<evidence type="ECO:0000256" key="4">
    <source>
        <dbReference type="ARBA" id="ARBA00023002"/>
    </source>
</evidence>
<dbReference type="AlphaFoldDB" id="A0ABD3N298"/>
<gene>
    <name evidence="10" type="ORF">ACHAWU_009155</name>
</gene>
<keyword evidence="1" id="KW-0575">Peroxidase</keyword>
<feature type="compositionally biased region" description="Low complexity" evidence="7">
    <location>
        <begin position="41"/>
        <end position="63"/>
    </location>
</feature>
<evidence type="ECO:0000256" key="3">
    <source>
        <dbReference type="ARBA" id="ARBA00022723"/>
    </source>
</evidence>
<dbReference type="Pfam" id="PF00141">
    <property type="entry name" value="peroxidase"/>
    <property type="match status" value="1"/>
</dbReference>
<keyword evidence="4" id="KW-0560">Oxidoreductase</keyword>
<keyword evidence="2" id="KW-0349">Heme</keyword>
<comment type="similarity">
    <text evidence="6">Belongs to the peroxidase family.</text>
</comment>
<feature type="domain" description="Plant heme peroxidase family profile" evidence="9">
    <location>
        <begin position="381"/>
        <end position="624"/>
    </location>
</feature>
<dbReference type="PROSITE" id="PS50873">
    <property type="entry name" value="PEROXIDASE_4"/>
    <property type="match status" value="1"/>
</dbReference>
<dbReference type="EMBL" id="JALLBG020000044">
    <property type="protein sequence ID" value="KAL3770215.1"/>
    <property type="molecule type" value="Genomic_DNA"/>
</dbReference>
<keyword evidence="3" id="KW-0479">Metal-binding</keyword>
<proteinExistence type="inferred from homology"/>
<feature type="region of interest" description="Disordered" evidence="7">
    <location>
        <begin position="226"/>
        <end position="248"/>
    </location>
</feature>
<dbReference type="Gene3D" id="1.10.420.10">
    <property type="entry name" value="Peroxidase, domain 2"/>
    <property type="match status" value="1"/>
</dbReference>
<dbReference type="Proteomes" id="UP001530293">
    <property type="component" value="Unassembled WGS sequence"/>
</dbReference>
<feature type="compositionally biased region" description="Low complexity" evidence="7">
    <location>
        <begin position="179"/>
        <end position="206"/>
    </location>
</feature>
<evidence type="ECO:0000256" key="1">
    <source>
        <dbReference type="ARBA" id="ARBA00022559"/>
    </source>
</evidence>
<dbReference type="PANTHER" id="PTHR31356">
    <property type="entry name" value="THYLAKOID LUMENAL 29 KDA PROTEIN, CHLOROPLASTIC-RELATED"/>
    <property type="match status" value="1"/>
</dbReference>
<evidence type="ECO:0000256" key="8">
    <source>
        <dbReference type="SAM" id="Phobius"/>
    </source>
</evidence>
<dbReference type="SUPFAM" id="SSF48113">
    <property type="entry name" value="Heme-dependent peroxidases"/>
    <property type="match status" value="1"/>
</dbReference>
<dbReference type="InterPro" id="IPR044831">
    <property type="entry name" value="Ccp1-like"/>
</dbReference>
<name>A0ABD3N298_9STRA</name>
<comment type="caution">
    <text evidence="10">The sequence shown here is derived from an EMBL/GenBank/DDBJ whole genome shotgun (WGS) entry which is preliminary data.</text>
</comment>
<keyword evidence="8" id="KW-0812">Transmembrane</keyword>
<dbReference type="PRINTS" id="PR00458">
    <property type="entry name" value="PEROXIDASE"/>
</dbReference>
<dbReference type="InterPro" id="IPR002016">
    <property type="entry name" value="Haem_peroxidase"/>
</dbReference>
<dbReference type="PROSITE" id="PS00435">
    <property type="entry name" value="PEROXIDASE_1"/>
    <property type="match status" value="1"/>
</dbReference>
<evidence type="ECO:0000256" key="6">
    <source>
        <dbReference type="RuleBase" id="RU004241"/>
    </source>
</evidence>
<evidence type="ECO:0000313" key="10">
    <source>
        <dbReference type="EMBL" id="KAL3770215.1"/>
    </source>
</evidence>
<dbReference type="PANTHER" id="PTHR31356:SF36">
    <property type="entry name" value="L-ASCORBATE PEROXIDASE 3"/>
    <property type="match status" value="1"/>
</dbReference>
<dbReference type="CDD" id="cd00314">
    <property type="entry name" value="plant_peroxidase_like"/>
    <property type="match status" value="1"/>
</dbReference>
<sequence>MTTVAEFKFKGVKERYLLDRQARLRSAEAEEDRIEHGLSPSTALAETSATANTSNDNNNNMNSLDNHAVVVIEGMPCSESESEASPSLPPTMPRARRRRGRNNTLAIVAVAVIACAVLIASVGYFVGTTISRRNNNAVALQSMDESSSSSGGGGGSNMTSTSVVQLERPKDRAPEDDSSTTTTTQSLFGETTVSSTTNNNPTMSPTKGTIDVSSWINAFNDLSRGESDTYAPSTLSPSAVPSLSPSSSIPTTSPTSWINLFNSIEIEQIDTFYPSHSPSRYPTSRPVGSCFTNNTYNSIDADIELLKNEIEDDTTRSHFLGGIVRLVAHDFMDYDQNNFTDPMGTDGCFDPDHQANAGLPESVWCDTCTLKLLYESKYTHVSRADFWIAAANAVIRQTSIDNALDLRDTFLWGREDADSCVGSGDRLPIPGGCDEVEGVFLTRMGLGWRDVVALMGAHTLGRGEDEFSGHEGTWVDTDGDAQRFDKQYYEEIYLNSWRPRNLGQSNADWTTGRSSDGGNSRMMLNTDICLVYDIDTNLPCCTRTGAFYTDGEDQCIDVDAAARSCPMYTQFQDRWEARQAVGEMLGGDYPNTNNEPFYTAFTEAWGKATTVGQTNLSPLSESCE</sequence>
<keyword evidence="5" id="KW-0408">Iron</keyword>
<dbReference type="InterPro" id="IPR019793">
    <property type="entry name" value="Peroxidases_heam-ligand_BS"/>
</dbReference>
<feature type="compositionally biased region" description="Low complexity" evidence="7">
    <location>
        <begin position="231"/>
        <end position="248"/>
    </location>
</feature>
<feature type="region of interest" description="Disordered" evidence="7">
    <location>
        <begin position="76"/>
        <end position="97"/>
    </location>
</feature>
<evidence type="ECO:0000256" key="2">
    <source>
        <dbReference type="ARBA" id="ARBA00022617"/>
    </source>
</evidence>
<keyword evidence="8" id="KW-1133">Transmembrane helix</keyword>
<protein>
    <recommendedName>
        <fullName evidence="9">Plant heme peroxidase family profile domain-containing protein</fullName>
    </recommendedName>
</protein>
<dbReference type="InterPro" id="IPR010255">
    <property type="entry name" value="Haem_peroxidase_sf"/>
</dbReference>
<dbReference type="GO" id="GO:0004601">
    <property type="term" value="F:peroxidase activity"/>
    <property type="evidence" value="ECO:0007669"/>
    <property type="project" value="UniProtKB-KW"/>
</dbReference>
<feature type="transmembrane region" description="Helical" evidence="8">
    <location>
        <begin position="104"/>
        <end position="126"/>
    </location>
</feature>
<evidence type="ECO:0000256" key="7">
    <source>
        <dbReference type="SAM" id="MobiDB-lite"/>
    </source>
</evidence>
<dbReference type="Gene3D" id="1.10.520.10">
    <property type="match status" value="1"/>
</dbReference>
<organism evidence="10 11">
    <name type="scientific">Discostella pseudostelligera</name>
    <dbReference type="NCBI Taxonomy" id="259834"/>
    <lineage>
        <taxon>Eukaryota</taxon>
        <taxon>Sar</taxon>
        <taxon>Stramenopiles</taxon>
        <taxon>Ochrophyta</taxon>
        <taxon>Bacillariophyta</taxon>
        <taxon>Coscinodiscophyceae</taxon>
        <taxon>Thalassiosirophycidae</taxon>
        <taxon>Stephanodiscales</taxon>
        <taxon>Stephanodiscaceae</taxon>
        <taxon>Discostella</taxon>
    </lineage>
</organism>
<keyword evidence="11" id="KW-1185">Reference proteome</keyword>
<accession>A0ABD3N298</accession>
<evidence type="ECO:0000259" key="9">
    <source>
        <dbReference type="PROSITE" id="PS50873"/>
    </source>
</evidence>
<dbReference type="FunFam" id="1.10.520.10:FF:000024">
    <property type="entry name" value="Predicted protein"/>
    <property type="match status" value="1"/>
</dbReference>
<feature type="region of interest" description="Disordered" evidence="7">
    <location>
        <begin position="141"/>
        <end position="209"/>
    </location>
</feature>
<evidence type="ECO:0000256" key="5">
    <source>
        <dbReference type="ARBA" id="ARBA00023004"/>
    </source>
</evidence>
<reference evidence="10 11" key="1">
    <citation type="submission" date="2024-10" db="EMBL/GenBank/DDBJ databases">
        <title>Updated reference genomes for cyclostephanoid diatoms.</title>
        <authorList>
            <person name="Roberts W.R."/>
            <person name="Alverson A.J."/>
        </authorList>
    </citation>
    <scope>NUCLEOTIDE SEQUENCE [LARGE SCALE GENOMIC DNA]</scope>
    <source>
        <strain evidence="10 11">AJA232-27</strain>
    </source>
</reference>
<feature type="region of interest" description="Disordered" evidence="7">
    <location>
        <begin position="28"/>
        <end position="63"/>
    </location>
</feature>
<dbReference type="GO" id="GO:0046872">
    <property type="term" value="F:metal ion binding"/>
    <property type="evidence" value="ECO:0007669"/>
    <property type="project" value="UniProtKB-KW"/>
</dbReference>